<protein>
    <recommendedName>
        <fullName evidence="3">Nicotinate-nucleotide adenylyltransferase</fullName>
    </recommendedName>
</protein>
<name>A0A395JHG7_9GAMM</name>
<comment type="caution">
    <text evidence="1">The sequence shown here is derived from an EMBL/GenBank/DDBJ whole genome shotgun (WGS) entry which is preliminary data.</text>
</comment>
<evidence type="ECO:0000313" key="1">
    <source>
        <dbReference type="EMBL" id="RBP49113.1"/>
    </source>
</evidence>
<keyword evidence="2" id="KW-1185">Reference proteome</keyword>
<proteinExistence type="predicted"/>
<reference evidence="1 2" key="1">
    <citation type="submission" date="2018-06" db="EMBL/GenBank/DDBJ databases">
        <title>Genomic Encyclopedia of Type Strains, Phase IV (KMG-IV): sequencing the most valuable type-strain genomes for metagenomic binning, comparative biology and taxonomic classification.</title>
        <authorList>
            <person name="Goeker M."/>
        </authorList>
    </citation>
    <scope>NUCLEOTIDE SEQUENCE [LARGE SCALE GENOMIC DNA]</scope>
    <source>
        <strain evidence="1 2">DSM 24032</strain>
    </source>
</reference>
<organism evidence="1 2">
    <name type="scientific">Arenicella xantha</name>
    <dbReference type="NCBI Taxonomy" id="644221"/>
    <lineage>
        <taxon>Bacteria</taxon>
        <taxon>Pseudomonadati</taxon>
        <taxon>Pseudomonadota</taxon>
        <taxon>Gammaproteobacteria</taxon>
        <taxon>Arenicellales</taxon>
        <taxon>Arenicellaceae</taxon>
        <taxon>Arenicella</taxon>
    </lineage>
</organism>
<dbReference type="EMBL" id="QNRT01000004">
    <property type="protein sequence ID" value="RBP49113.1"/>
    <property type="molecule type" value="Genomic_DNA"/>
</dbReference>
<sequence>MALAANENMTEINLENRKNRKLTQEKALKVNLDSRIYGTIVEIGAGQETARQFFNAGAAAGTVAKTMSAYDMQFSDDVYGKAGRYVSRERCEQMLQHEYALLIKRLDQSRGEESCFFSYAATVTARSYSQKNECHGWIGVRRQLTPHAEPSEIILHVRMLDDTNRQQSEALGILGVNLVHGAYYHADDPKAIIDNLQDGMGHDKRIEIDLIHFSGPDFAKVENRLMNLHLIHSWSCRAVMFAPSGESIVPAAALRKKDTVVIRGSFKPPTKVHMDMKEVAVKHFSQEEGVELDKILVVAEITMNELSGRGEDADSDFLARVDLLNELGFSVLISDYLRFFRLRSWIRRYTQSRIGIVLSVLDFDYLFAEEYYEGLEGGILEAFGKLFSDNTNVYVYPSIRNGKLITLDSVDVGDDLSYLLKHLTHNRAMVSADIQDVTNLQISAREVIKQIPHGRGDWENCVPEVVAKRIVERKLFGYQDDVSEK</sequence>
<dbReference type="Proteomes" id="UP000253083">
    <property type="component" value="Unassembled WGS sequence"/>
</dbReference>
<accession>A0A395JHG7</accession>
<dbReference type="InParanoid" id="A0A395JHG7"/>
<gene>
    <name evidence="1" type="ORF">DFR28_10439</name>
</gene>
<dbReference type="AlphaFoldDB" id="A0A395JHG7"/>
<evidence type="ECO:0008006" key="3">
    <source>
        <dbReference type="Google" id="ProtNLM"/>
    </source>
</evidence>
<evidence type="ECO:0000313" key="2">
    <source>
        <dbReference type="Proteomes" id="UP000253083"/>
    </source>
</evidence>
<dbReference type="SUPFAM" id="SSF52374">
    <property type="entry name" value="Nucleotidylyl transferase"/>
    <property type="match status" value="1"/>
</dbReference>